<dbReference type="Proteomes" id="UP000309673">
    <property type="component" value="Unassembled WGS sequence"/>
</dbReference>
<protein>
    <submittedName>
        <fullName evidence="1">Uncharacterized protein</fullName>
    </submittedName>
</protein>
<keyword evidence="2" id="KW-1185">Reference proteome</keyword>
<reference evidence="1 2" key="1">
    <citation type="submission" date="2019-04" db="EMBL/GenBank/DDBJ databases">
        <title>Cohnella sp. nov., isolated from soil.</title>
        <authorList>
            <person name="Kim W."/>
        </authorList>
    </citation>
    <scope>NUCLEOTIDE SEQUENCE [LARGE SCALE GENOMIC DNA]</scope>
    <source>
        <strain evidence="1 2">CAU 1483</strain>
    </source>
</reference>
<dbReference type="EMBL" id="SUPK01000009">
    <property type="protein sequence ID" value="TJY39743.1"/>
    <property type="molecule type" value="Genomic_DNA"/>
</dbReference>
<evidence type="ECO:0000313" key="2">
    <source>
        <dbReference type="Proteomes" id="UP000309673"/>
    </source>
</evidence>
<sequence length="449" mass="51975">MRLVRKDKQKLITYLMLIILTTTLLPMEQVTAAGMSLTTCKEKYAYTSPPPGYSTCIQFTDPDDPLKKRILVKGFNQKLWDDQQVVVYGTEYDLNLRASDFKTTWQTLDRKPRKNTDTTIAPPHPYYRNSNGTRGEYRYYGYDLGGSKYSNPYFWDDANSGLEADQKKWVYRPWESNLTLGNRQRPASFSPDFGKQYQNPDNIYRAGPRVINQFDSWVHNDNFEGGIIEATGGKPKDSILSKTTRHLFDYMYVEQAPSVWADGQGRMFHQQSDGDIWYQSFPLTKLEGKKNPGLKSTTIKSREPMEMDLSKLPNTWQWTFDFQSIINDDRKVDPADEDVMYKDPFRKLEYYTRNDVAYWKFTITYTISGQDPRTDTVTTDQSGKVTYDKGRQIGNYFETLSFKNSDFKAGDSVNVQLKAEAHYGTTNVERVFDAGTTTLNKTFTKDKSR</sequence>
<accession>A0A4U0F581</accession>
<evidence type="ECO:0000313" key="1">
    <source>
        <dbReference type="EMBL" id="TJY39743.1"/>
    </source>
</evidence>
<dbReference type="AlphaFoldDB" id="A0A4U0F581"/>
<gene>
    <name evidence="1" type="ORF">E5161_17495</name>
</gene>
<proteinExistence type="predicted"/>
<dbReference type="NCBIfam" id="NF047340">
    <property type="entry name" value="Athe_2463_dom"/>
    <property type="match status" value="1"/>
</dbReference>
<dbReference type="OrthoDB" id="1788793at2"/>
<organism evidence="1 2">
    <name type="scientific">Cohnella pontilimi</name>
    <dbReference type="NCBI Taxonomy" id="2564100"/>
    <lineage>
        <taxon>Bacteria</taxon>
        <taxon>Bacillati</taxon>
        <taxon>Bacillota</taxon>
        <taxon>Bacilli</taxon>
        <taxon>Bacillales</taxon>
        <taxon>Paenibacillaceae</taxon>
        <taxon>Cohnella</taxon>
    </lineage>
</organism>
<comment type="caution">
    <text evidence="1">The sequence shown here is derived from an EMBL/GenBank/DDBJ whole genome shotgun (WGS) entry which is preliminary data.</text>
</comment>
<name>A0A4U0F581_9BACL</name>
<dbReference type="RefSeq" id="WP_136779183.1">
    <property type="nucleotide sequence ID" value="NZ_SUPK01000009.1"/>
</dbReference>